<dbReference type="AlphaFoldDB" id="A0A1H4EA47"/>
<accession>A0A1H4EA47</accession>
<dbReference type="STRING" id="525918.SAMN05660964_02534"/>
<gene>
    <name evidence="1" type="ORF">SAMN05660964_02534</name>
</gene>
<dbReference type="InterPro" id="IPR025528">
    <property type="entry name" value="BrnA_antitoxin"/>
</dbReference>
<keyword evidence="2" id="KW-1185">Reference proteome</keyword>
<dbReference type="Pfam" id="PF14384">
    <property type="entry name" value="BrnA_antitoxin"/>
    <property type="match status" value="1"/>
</dbReference>
<protein>
    <submittedName>
        <fullName evidence="1">BrnA antitoxin of type II toxin-antitoxin system</fullName>
    </submittedName>
</protein>
<reference evidence="1 2" key="1">
    <citation type="submission" date="2016-10" db="EMBL/GenBank/DDBJ databases">
        <authorList>
            <person name="de Groot N.N."/>
        </authorList>
    </citation>
    <scope>NUCLEOTIDE SEQUENCE [LARGE SCALE GENOMIC DNA]</scope>
    <source>
        <strain evidence="1 2">DSM 21228</strain>
    </source>
</reference>
<sequence>MQTNSDDMYDKFKDYDFADAKPVAKIPALAKLQAESGGKSRITMRVDNTILAAFKARAALTGGSYQNMMNEALKQFLQGKALEDIVRQTIQQELNPSR</sequence>
<name>A0A1H4EA47_9GAMM</name>
<proteinExistence type="predicted"/>
<dbReference type="OrthoDB" id="5297245at2"/>
<dbReference type="RefSeq" id="WP_093069157.1">
    <property type="nucleotide sequence ID" value="NZ_FNQP01000014.1"/>
</dbReference>
<dbReference type="Proteomes" id="UP000199397">
    <property type="component" value="Unassembled WGS sequence"/>
</dbReference>
<organism evidence="1 2">
    <name type="scientific">Thiothrix caldifontis</name>
    <dbReference type="NCBI Taxonomy" id="525918"/>
    <lineage>
        <taxon>Bacteria</taxon>
        <taxon>Pseudomonadati</taxon>
        <taxon>Pseudomonadota</taxon>
        <taxon>Gammaproteobacteria</taxon>
        <taxon>Thiotrichales</taxon>
        <taxon>Thiotrichaceae</taxon>
        <taxon>Thiothrix</taxon>
    </lineage>
</organism>
<evidence type="ECO:0000313" key="1">
    <source>
        <dbReference type="EMBL" id="SEA81905.1"/>
    </source>
</evidence>
<evidence type="ECO:0000313" key="2">
    <source>
        <dbReference type="Proteomes" id="UP000199397"/>
    </source>
</evidence>
<dbReference type="EMBL" id="FNQP01000014">
    <property type="protein sequence ID" value="SEA81905.1"/>
    <property type="molecule type" value="Genomic_DNA"/>
</dbReference>